<name>A0A0B6Y5X7_9EUPU</name>
<evidence type="ECO:0000313" key="1">
    <source>
        <dbReference type="EMBL" id="CEK51559.1"/>
    </source>
</evidence>
<proteinExistence type="predicted"/>
<gene>
    <name evidence="1" type="primary">ORF13726</name>
</gene>
<organism evidence="1">
    <name type="scientific">Arion vulgaris</name>
    <dbReference type="NCBI Taxonomy" id="1028688"/>
    <lineage>
        <taxon>Eukaryota</taxon>
        <taxon>Metazoa</taxon>
        <taxon>Spiralia</taxon>
        <taxon>Lophotrochozoa</taxon>
        <taxon>Mollusca</taxon>
        <taxon>Gastropoda</taxon>
        <taxon>Heterobranchia</taxon>
        <taxon>Euthyneura</taxon>
        <taxon>Panpulmonata</taxon>
        <taxon>Eupulmonata</taxon>
        <taxon>Stylommatophora</taxon>
        <taxon>Helicina</taxon>
        <taxon>Arionoidea</taxon>
        <taxon>Arionidae</taxon>
        <taxon>Arion</taxon>
    </lineage>
</organism>
<dbReference type="AlphaFoldDB" id="A0A0B6Y5X7"/>
<sequence length="100" mass="11679">EEINFYICKLKTNKESNQAETLYSILGDLIDGFKSQKQPDQTYAERSKATQTETGHFYNRFNDPAPEVGCYFYSRDITNTWFQTAITRDQTNVILGQHKR</sequence>
<protein>
    <submittedName>
        <fullName evidence="1">Uncharacterized protein</fullName>
    </submittedName>
</protein>
<reference evidence="1" key="1">
    <citation type="submission" date="2014-12" db="EMBL/GenBank/DDBJ databases">
        <title>Insight into the proteome of Arion vulgaris.</title>
        <authorList>
            <person name="Aradska J."/>
            <person name="Bulat T."/>
            <person name="Smidak R."/>
            <person name="Sarate P."/>
            <person name="Gangsoo J."/>
            <person name="Sialana F."/>
            <person name="Bilban M."/>
            <person name="Lubec G."/>
        </authorList>
    </citation>
    <scope>NUCLEOTIDE SEQUENCE</scope>
    <source>
        <tissue evidence="1">Skin</tissue>
    </source>
</reference>
<feature type="non-terminal residue" evidence="1">
    <location>
        <position position="100"/>
    </location>
</feature>
<accession>A0A0B6Y5X7</accession>
<dbReference type="EMBL" id="HACG01004694">
    <property type="protein sequence ID" value="CEK51559.1"/>
    <property type="molecule type" value="Transcribed_RNA"/>
</dbReference>
<feature type="non-terminal residue" evidence="1">
    <location>
        <position position="1"/>
    </location>
</feature>